<gene>
    <name evidence="1" type="ORF">BUZ01_08690</name>
</gene>
<dbReference type="Proteomes" id="UP000283576">
    <property type="component" value="Unassembled WGS sequence"/>
</dbReference>
<organism evidence="1 2">
    <name type="scientific">Staphylococcus gallinarum</name>
    <dbReference type="NCBI Taxonomy" id="1293"/>
    <lineage>
        <taxon>Bacteria</taxon>
        <taxon>Bacillati</taxon>
        <taxon>Bacillota</taxon>
        <taxon>Bacilli</taxon>
        <taxon>Bacillales</taxon>
        <taxon>Staphylococcaceae</taxon>
        <taxon>Staphylococcus</taxon>
    </lineage>
</organism>
<dbReference type="AlphaFoldDB" id="A0A418HNM6"/>
<dbReference type="RefSeq" id="WP_107591346.1">
    <property type="nucleotide sequence ID" value="NZ_JBOIIA010000011.1"/>
</dbReference>
<reference evidence="1 2" key="1">
    <citation type="journal article" date="2016" name="Front. Microbiol.">
        <title>Comprehensive Phylogenetic Analysis of Bovine Non-aureus Staphylococci Species Based on Whole-Genome Sequencing.</title>
        <authorList>
            <person name="Naushad S."/>
            <person name="Barkema H.W."/>
            <person name="Luby C."/>
            <person name="Condas L.A."/>
            <person name="Nobrega D.B."/>
            <person name="Carson D.A."/>
            <person name="De Buck J."/>
        </authorList>
    </citation>
    <scope>NUCLEOTIDE SEQUENCE [LARGE SCALE GENOMIC DNA]</scope>
    <source>
        <strain evidence="1 2">SNUC 1388</strain>
    </source>
</reference>
<evidence type="ECO:0000313" key="1">
    <source>
        <dbReference type="EMBL" id="RIL42923.1"/>
    </source>
</evidence>
<comment type="caution">
    <text evidence="1">The sequence shown here is derived from an EMBL/GenBank/DDBJ whole genome shotgun (WGS) entry which is preliminary data.</text>
</comment>
<dbReference type="EMBL" id="QXRZ01000004">
    <property type="protein sequence ID" value="RIL42923.1"/>
    <property type="molecule type" value="Genomic_DNA"/>
</dbReference>
<evidence type="ECO:0000313" key="2">
    <source>
        <dbReference type="Proteomes" id="UP000283576"/>
    </source>
</evidence>
<sequence>MSTSEFIEEVKKLGYKVRWSHKNVSKRKTKIQLFPSGKKQPIAWVFTNEMNSMRSLGVDNDLFELLVTYSLTPINQRGVT</sequence>
<protein>
    <submittedName>
        <fullName evidence="1">Uncharacterized protein</fullName>
    </submittedName>
</protein>
<accession>A0A418HNM6</accession>
<proteinExistence type="predicted"/>
<name>A0A418HNM6_STAGA</name>